<proteinExistence type="predicted"/>
<protein>
    <submittedName>
        <fullName evidence="1">Uncharacterized protein</fullName>
    </submittedName>
</protein>
<dbReference type="RefSeq" id="WP_175394190.1">
    <property type="nucleotide sequence ID" value="NZ_JABMCB010000134.1"/>
</dbReference>
<dbReference type="Proteomes" id="UP000526125">
    <property type="component" value="Unassembled WGS sequence"/>
</dbReference>
<evidence type="ECO:0000313" key="2">
    <source>
        <dbReference type="Proteomes" id="UP000526125"/>
    </source>
</evidence>
<organism evidence="1 2">
    <name type="scientific">Paenibacillus xylanilyticus</name>
    <dbReference type="NCBI Taxonomy" id="248903"/>
    <lineage>
        <taxon>Bacteria</taxon>
        <taxon>Bacillati</taxon>
        <taxon>Bacillota</taxon>
        <taxon>Bacilli</taxon>
        <taxon>Bacillales</taxon>
        <taxon>Paenibacillaceae</taxon>
        <taxon>Paenibacillus</taxon>
    </lineage>
</organism>
<reference evidence="1 2" key="1">
    <citation type="submission" date="2020-05" db="EMBL/GenBank/DDBJ databases">
        <title>Genome Sequencing of Type Strains.</title>
        <authorList>
            <person name="Lemaire J.F."/>
            <person name="Inderbitzin P."/>
            <person name="Gregorio O.A."/>
            <person name="Collins S.B."/>
            <person name="Wespe N."/>
            <person name="Knight-Connoni V."/>
        </authorList>
    </citation>
    <scope>NUCLEOTIDE SEQUENCE [LARGE SCALE GENOMIC DNA]</scope>
    <source>
        <strain evidence="1 2">LMG 21957</strain>
    </source>
</reference>
<dbReference type="AlphaFoldDB" id="A0A7Y6BT05"/>
<accession>A0A7Y6BT05</accession>
<comment type="caution">
    <text evidence="1">The sequence shown here is derived from an EMBL/GenBank/DDBJ whole genome shotgun (WGS) entry which is preliminary data.</text>
</comment>
<keyword evidence="2" id="KW-1185">Reference proteome</keyword>
<gene>
    <name evidence="1" type="ORF">HP552_03080</name>
</gene>
<dbReference type="EMBL" id="JABMCB010000134">
    <property type="protein sequence ID" value="NUU74256.1"/>
    <property type="molecule type" value="Genomic_DNA"/>
</dbReference>
<evidence type="ECO:0000313" key="1">
    <source>
        <dbReference type="EMBL" id="NUU74256.1"/>
    </source>
</evidence>
<sequence length="94" mass="10487">MLNIKQRKDGKVTVYVTDATVKELVVSDILTDHPHAGAAFRVLPSGRLAVTVKRDESGIEMVNALLEKTEGYRMEARRAYEIDSAAMTKRLQLV</sequence>
<name>A0A7Y6BT05_9BACL</name>